<sequence length="92" mass="9916">MPDPPGIGIGTDTEVGLSQRVLKPAAAVAPTHDHRAKIVSRERRREVASAAVDVKTMTDRVLSKYSMGVNFGGTCVCAQAWRSPESTRCEPH</sequence>
<name>A0A7I7UGH4_MYCPV</name>
<protein>
    <submittedName>
        <fullName evidence="1">Uncharacterized protein</fullName>
    </submittedName>
</protein>
<keyword evidence="2" id="KW-1185">Reference proteome</keyword>
<evidence type="ECO:0000313" key="1">
    <source>
        <dbReference type="EMBL" id="BBY79779.1"/>
    </source>
</evidence>
<evidence type="ECO:0000313" key="2">
    <source>
        <dbReference type="Proteomes" id="UP000467252"/>
    </source>
</evidence>
<dbReference type="EMBL" id="AP022599">
    <property type="protein sequence ID" value="BBY79779.1"/>
    <property type="molecule type" value="Genomic_DNA"/>
</dbReference>
<accession>A0A7I7UGH4</accession>
<dbReference type="AlphaFoldDB" id="A0A7I7UGH4"/>
<proteinExistence type="predicted"/>
<gene>
    <name evidence="1" type="ORF">MPUL_09370</name>
</gene>
<organism evidence="1 2">
    <name type="scientific">Mycolicibacterium pulveris</name>
    <name type="common">Mycobacterium pulveris</name>
    <dbReference type="NCBI Taxonomy" id="36813"/>
    <lineage>
        <taxon>Bacteria</taxon>
        <taxon>Bacillati</taxon>
        <taxon>Actinomycetota</taxon>
        <taxon>Actinomycetes</taxon>
        <taxon>Mycobacteriales</taxon>
        <taxon>Mycobacteriaceae</taxon>
        <taxon>Mycolicibacterium</taxon>
    </lineage>
</organism>
<reference evidence="1 2" key="1">
    <citation type="journal article" date="2019" name="Emerg. Microbes Infect.">
        <title>Comprehensive subspecies identification of 175 nontuberculous mycobacteria species based on 7547 genomic profiles.</title>
        <authorList>
            <person name="Matsumoto Y."/>
            <person name="Kinjo T."/>
            <person name="Motooka D."/>
            <person name="Nabeya D."/>
            <person name="Jung N."/>
            <person name="Uechi K."/>
            <person name="Horii T."/>
            <person name="Iida T."/>
            <person name="Fujita J."/>
            <person name="Nakamura S."/>
        </authorList>
    </citation>
    <scope>NUCLEOTIDE SEQUENCE [LARGE SCALE GENOMIC DNA]</scope>
    <source>
        <strain evidence="1 2">JCM 6370</strain>
    </source>
</reference>
<dbReference type="Proteomes" id="UP000467252">
    <property type="component" value="Chromosome"/>
</dbReference>